<dbReference type="Proteomes" id="UP000190037">
    <property type="component" value="Unassembled WGS sequence"/>
</dbReference>
<sequence>MSAAWCPAAPTADVPRSDRTDGEPAGSGGPAGAPIDFAAFCLLHRARWAQYARHRTGDPLRGERAVQSAVAELAGTWADMLRGPNPTAGAWRILGRAVTASHTPARGTLHDALPWPQADAVVLHYRLGMTLTAAADLMGTDPPEVAAQLVLAERSLPTAVVRTLERRPDAAPRPDGRDAPIHARGPDGPGGG</sequence>
<organism evidence="2 3">
    <name type="scientific">Embleya scabrispora</name>
    <dbReference type="NCBI Taxonomy" id="159449"/>
    <lineage>
        <taxon>Bacteria</taxon>
        <taxon>Bacillati</taxon>
        <taxon>Actinomycetota</taxon>
        <taxon>Actinomycetes</taxon>
        <taxon>Kitasatosporales</taxon>
        <taxon>Streptomycetaceae</taxon>
        <taxon>Embleya</taxon>
    </lineage>
</organism>
<gene>
    <name evidence="2" type="ORF">B4N89_30100</name>
</gene>
<dbReference type="EMBL" id="MWQN01000001">
    <property type="protein sequence ID" value="OPC84611.1"/>
    <property type="molecule type" value="Genomic_DNA"/>
</dbReference>
<evidence type="ECO:0000313" key="2">
    <source>
        <dbReference type="EMBL" id="OPC84611.1"/>
    </source>
</evidence>
<dbReference type="STRING" id="159449.B4N89_30100"/>
<keyword evidence="3" id="KW-1185">Reference proteome</keyword>
<name>A0A1T3P6M9_9ACTN</name>
<comment type="caution">
    <text evidence="2">The sequence shown here is derived from an EMBL/GenBank/DDBJ whole genome shotgun (WGS) entry which is preliminary data.</text>
</comment>
<proteinExistence type="predicted"/>
<feature type="region of interest" description="Disordered" evidence="1">
    <location>
        <begin position="1"/>
        <end position="30"/>
    </location>
</feature>
<feature type="compositionally biased region" description="Basic and acidic residues" evidence="1">
    <location>
        <begin position="163"/>
        <end position="185"/>
    </location>
</feature>
<evidence type="ECO:0000256" key="1">
    <source>
        <dbReference type="SAM" id="MobiDB-lite"/>
    </source>
</evidence>
<dbReference type="AlphaFoldDB" id="A0A1T3P6M9"/>
<protein>
    <recommendedName>
        <fullName evidence="4">RNA polymerase sigma factor 70 region 4 type 2 domain-containing protein</fullName>
    </recommendedName>
</protein>
<feature type="region of interest" description="Disordered" evidence="1">
    <location>
        <begin position="162"/>
        <end position="192"/>
    </location>
</feature>
<dbReference type="RefSeq" id="WP_078978908.1">
    <property type="nucleotide sequence ID" value="NZ_MWQN01000001.1"/>
</dbReference>
<reference evidence="2 3" key="1">
    <citation type="submission" date="2017-03" db="EMBL/GenBank/DDBJ databases">
        <title>Draft genome sequence of Streptomyces scabrisporus NF3, endophyte isolated from Amphipterygium adstringens.</title>
        <authorList>
            <person name="Vazquez M."/>
            <person name="Ceapa C.D."/>
            <person name="Rodriguez Luna D."/>
            <person name="Sanchez Esquivel S."/>
        </authorList>
    </citation>
    <scope>NUCLEOTIDE SEQUENCE [LARGE SCALE GENOMIC DNA]</scope>
    <source>
        <strain evidence="2 3">NF3</strain>
    </source>
</reference>
<dbReference type="OrthoDB" id="4239121at2"/>
<evidence type="ECO:0000313" key="3">
    <source>
        <dbReference type="Proteomes" id="UP000190037"/>
    </source>
</evidence>
<accession>A0A1T3P6M9</accession>
<evidence type="ECO:0008006" key="4">
    <source>
        <dbReference type="Google" id="ProtNLM"/>
    </source>
</evidence>